<dbReference type="AlphaFoldDB" id="F4QTT1"/>
<keyword evidence="2" id="KW-0012">Acyltransferase</keyword>
<dbReference type="STRING" id="715226.ABI_45780"/>
<proteinExistence type="predicted"/>
<organism evidence="4 5">
    <name type="scientific">Asticcacaulis biprosthecium C19</name>
    <dbReference type="NCBI Taxonomy" id="715226"/>
    <lineage>
        <taxon>Bacteria</taxon>
        <taxon>Pseudomonadati</taxon>
        <taxon>Pseudomonadota</taxon>
        <taxon>Alphaproteobacteria</taxon>
        <taxon>Caulobacterales</taxon>
        <taxon>Caulobacteraceae</taxon>
        <taxon>Asticcacaulis</taxon>
    </lineage>
</organism>
<dbReference type="CDD" id="cd04301">
    <property type="entry name" value="NAT_SF"/>
    <property type="match status" value="1"/>
</dbReference>
<evidence type="ECO:0000313" key="4">
    <source>
        <dbReference type="EMBL" id="EGF89231.1"/>
    </source>
</evidence>
<name>F4QTT1_9CAUL</name>
<dbReference type="eggNOG" id="COG0456">
    <property type="taxonomic scope" value="Bacteria"/>
</dbReference>
<evidence type="ECO:0000313" key="5">
    <source>
        <dbReference type="Proteomes" id="UP000006512"/>
    </source>
</evidence>
<dbReference type="HOGENOM" id="CLU_013985_32_1_5"/>
<keyword evidence="5" id="KW-1185">Reference proteome</keyword>
<keyword evidence="1 4" id="KW-0808">Transferase</keyword>
<evidence type="ECO:0000259" key="3">
    <source>
        <dbReference type="PROSITE" id="PS51186"/>
    </source>
</evidence>
<reference evidence="5" key="1">
    <citation type="submission" date="2011-03" db="EMBL/GenBank/DDBJ databases">
        <title>Draft genome sequence of Brevundimonas diminuta.</title>
        <authorList>
            <person name="Brown P.J.B."/>
            <person name="Buechlein A."/>
            <person name="Hemmerich C."/>
            <person name="Brun Y.V."/>
        </authorList>
    </citation>
    <scope>NUCLEOTIDE SEQUENCE [LARGE SCALE GENOMIC DNA]</scope>
    <source>
        <strain evidence="5">C19</strain>
    </source>
</reference>
<dbReference type="EMBL" id="GL883081">
    <property type="protein sequence ID" value="EGF89231.1"/>
    <property type="molecule type" value="Genomic_DNA"/>
</dbReference>
<dbReference type="Gene3D" id="3.40.630.30">
    <property type="match status" value="1"/>
</dbReference>
<dbReference type="GO" id="GO:0016747">
    <property type="term" value="F:acyltransferase activity, transferring groups other than amino-acyl groups"/>
    <property type="evidence" value="ECO:0007669"/>
    <property type="project" value="InterPro"/>
</dbReference>
<dbReference type="Pfam" id="PF00583">
    <property type="entry name" value="Acetyltransf_1"/>
    <property type="match status" value="1"/>
</dbReference>
<sequence>MDIRAVTADDKAAWRPLWQAYLDFYNQPLPDAVTDLTFARFLDPEESMFMVVAHVDGAMVGFATYILHRSTWAKDGYCYLEDLYVDDKARGRGAARALIAAVTEDARSRGMGRLYWVTHDHNARARALYDKVADLTELVQYQTTL</sequence>
<evidence type="ECO:0000256" key="2">
    <source>
        <dbReference type="ARBA" id="ARBA00023315"/>
    </source>
</evidence>
<dbReference type="InterPro" id="IPR050832">
    <property type="entry name" value="Bact_Acetyltransf"/>
</dbReference>
<dbReference type="OrthoDB" id="9805924at2"/>
<dbReference type="InterPro" id="IPR000182">
    <property type="entry name" value="GNAT_dom"/>
</dbReference>
<dbReference type="InterPro" id="IPR016181">
    <property type="entry name" value="Acyl_CoA_acyltransferase"/>
</dbReference>
<dbReference type="PROSITE" id="PS51186">
    <property type="entry name" value="GNAT"/>
    <property type="match status" value="1"/>
</dbReference>
<dbReference type="PANTHER" id="PTHR43877">
    <property type="entry name" value="AMINOALKYLPHOSPHONATE N-ACETYLTRANSFERASE-RELATED-RELATED"/>
    <property type="match status" value="1"/>
</dbReference>
<protein>
    <submittedName>
        <fullName evidence="4">Acetyltransferase GNAT family protein</fullName>
    </submittedName>
</protein>
<accession>F4QTT1</accession>
<dbReference type="Proteomes" id="UP000006512">
    <property type="component" value="Unassembled WGS sequence"/>
</dbReference>
<gene>
    <name evidence="4" type="ORF">ABI_45780</name>
</gene>
<feature type="domain" description="N-acetyltransferase" evidence="3">
    <location>
        <begin position="1"/>
        <end position="145"/>
    </location>
</feature>
<dbReference type="SUPFAM" id="SSF55729">
    <property type="entry name" value="Acyl-CoA N-acyltransferases (Nat)"/>
    <property type="match status" value="1"/>
</dbReference>
<evidence type="ECO:0000256" key="1">
    <source>
        <dbReference type="ARBA" id="ARBA00022679"/>
    </source>
</evidence>
<dbReference type="RefSeq" id="WP_006275352.1">
    <property type="nucleotide sequence ID" value="NZ_GL883081.1"/>
</dbReference>